<proteinExistence type="predicted"/>
<dbReference type="EMBL" id="REGN01003769">
    <property type="protein sequence ID" value="RNA20864.1"/>
    <property type="molecule type" value="Genomic_DNA"/>
</dbReference>
<reference evidence="1 2" key="1">
    <citation type="journal article" date="2018" name="Sci. Rep.">
        <title>Genomic signatures of local adaptation to the degree of environmental predictability in rotifers.</title>
        <authorList>
            <person name="Franch-Gras L."/>
            <person name="Hahn C."/>
            <person name="Garcia-Roger E.M."/>
            <person name="Carmona M.J."/>
            <person name="Serra M."/>
            <person name="Gomez A."/>
        </authorList>
    </citation>
    <scope>NUCLEOTIDE SEQUENCE [LARGE SCALE GENOMIC DNA]</scope>
    <source>
        <strain evidence="1">HYR1</strain>
    </source>
</reference>
<keyword evidence="2" id="KW-1185">Reference proteome</keyword>
<comment type="caution">
    <text evidence="1">The sequence shown here is derived from an EMBL/GenBank/DDBJ whole genome shotgun (WGS) entry which is preliminary data.</text>
</comment>
<protein>
    <submittedName>
        <fullName evidence="1">Uncharacterized protein</fullName>
    </submittedName>
</protein>
<dbReference type="AlphaFoldDB" id="A0A3M7RBT7"/>
<organism evidence="1 2">
    <name type="scientific">Brachionus plicatilis</name>
    <name type="common">Marine rotifer</name>
    <name type="synonym">Brachionus muelleri</name>
    <dbReference type="NCBI Taxonomy" id="10195"/>
    <lineage>
        <taxon>Eukaryota</taxon>
        <taxon>Metazoa</taxon>
        <taxon>Spiralia</taxon>
        <taxon>Gnathifera</taxon>
        <taxon>Rotifera</taxon>
        <taxon>Eurotatoria</taxon>
        <taxon>Monogononta</taxon>
        <taxon>Pseudotrocha</taxon>
        <taxon>Ploima</taxon>
        <taxon>Brachionidae</taxon>
        <taxon>Brachionus</taxon>
    </lineage>
</organism>
<gene>
    <name evidence="1" type="ORF">BpHYR1_006273</name>
</gene>
<name>A0A3M7RBT7_BRAPC</name>
<evidence type="ECO:0000313" key="1">
    <source>
        <dbReference type="EMBL" id="RNA20864.1"/>
    </source>
</evidence>
<evidence type="ECO:0000313" key="2">
    <source>
        <dbReference type="Proteomes" id="UP000276133"/>
    </source>
</evidence>
<accession>A0A3M7RBT7</accession>
<dbReference type="Proteomes" id="UP000276133">
    <property type="component" value="Unassembled WGS sequence"/>
</dbReference>
<sequence length="72" mass="8220">MNRDFRTFVKIAFGGTENVSIATIYRTCFSPSRLKLWQCSEFCRVLQNQYIGGTEDASISTIYRTPFGPSEL</sequence>